<evidence type="ECO:0000313" key="4">
    <source>
        <dbReference type="EMBL" id="CAL6049376.1"/>
    </source>
</evidence>
<evidence type="ECO:0000313" key="5">
    <source>
        <dbReference type="EMBL" id="CAL6104078.1"/>
    </source>
</evidence>
<dbReference type="EMBL" id="CAXDID020000179">
    <property type="protein sequence ID" value="CAL6049376.1"/>
    <property type="molecule type" value="Genomic_DNA"/>
</dbReference>
<evidence type="ECO:0000256" key="1">
    <source>
        <dbReference type="SAM" id="Phobius"/>
    </source>
</evidence>
<evidence type="ECO:0000313" key="6">
    <source>
        <dbReference type="Proteomes" id="UP001642409"/>
    </source>
</evidence>
<keyword evidence="6" id="KW-1185">Reference proteome</keyword>
<name>A0AA86N4T9_9EUKA</name>
<reference evidence="2" key="1">
    <citation type="submission" date="2023-06" db="EMBL/GenBank/DDBJ databases">
        <authorList>
            <person name="Kurt Z."/>
        </authorList>
    </citation>
    <scope>NUCLEOTIDE SEQUENCE</scope>
</reference>
<dbReference type="EMBL" id="CAXDID020000577">
    <property type="protein sequence ID" value="CAL6104078.1"/>
    <property type="molecule type" value="Genomic_DNA"/>
</dbReference>
<dbReference type="EMBL" id="CATOUU010000879">
    <property type="protein sequence ID" value="CAI9956743.1"/>
    <property type="molecule type" value="Genomic_DNA"/>
</dbReference>
<keyword evidence="1" id="KW-0472">Membrane</keyword>
<evidence type="ECO:0000313" key="3">
    <source>
        <dbReference type="EMBL" id="CAI9956743.1"/>
    </source>
</evidence>
<sequence length="111" mass="11240">MVFGAIAAWVLAQIGFGANGAIAAAVQSKIGIVAVGSVFAIIQSVAMGGGTILSMIGLIRTAISVLSLAGAVKLIISMFGLNAGLIDEINPLKCVCPTLKVVKQMIQDAKK</sequence>
<reference evidence="4 6" key="2">
    <citation type="submission" date="2024-07" db="EMBL/GenBank/DDBJ databases">
        <authorList>
            <person name="Akdeniz Z."/>
        </authorList>
    </citation>
    <scope>NUCLEOTIDE SEQUENCE [LARGE SCALE GENOMIC DNA]</scope>
</reference>
<dbReference type="Proteomes" id="UP001642409">
    <property type="component" value="Unassembled WGS sequence"/>
</dbReference>
<dbReference type="AlphaFoldDB" id="A0AA86N4T9"/>
<keyword evidence="1" id="KW-0812">Transmembrane</keyword>
<accession>A0AA86N4T9</accession>
<keyword evidence="1" id="KW-1133">Transmembrane helix</keyword>
<dbReference type="EMBL" id="CATOUU010000017">
    <property type="protein sequence ID" value="CAI9913057.1"/>
    <property type="molecule type" value="Genomic_DNA"/>
</dbReference>
<feature type="transmembrane region" description="Helical" evidence="1">
    <location>
        <begin position="30"/>
        <end position="53"/>
    </location>
</feature>
<proteinExistence type="predicted"/>
<feature type="transmembrane region" description="Helical" evidence="1">
    <location>
        <begin position="65"/>
        <end position="86"/>
    </location>
</feature>
<organism evidence="2">
    <name type="scientific">Hexamita inflata</name>
    <dbReference type="NCBI Taxonomy" id="28002"/>
    <lineage>
        <taxon>Eukaryota</taxon>
        <taxon>Metamonada</taxon>
        <taxon>Diplomonadida</taxon>
        <taxon>Hexamitidae</taxon>
        <taxon>Hexamitinae</taxon>
        <taxon>Hexamita</taxon>
    </lineage>
</organism>
<comment type="caution">
    <text evidence="2">The sequence shown here is derived from an EMBL/GenBank/DDBJ whole genome shotgun (WGS) entry which is preliminary data.</text>
</comment>
<protein>
    <submittedName>
        <fullName evidence="2 4">F-box protein</fullName>
    </submittedName>
</protein>
<evidence type="ECO:0000313" key="2">
    <source>
        <dbReference type="EMBL" id="CAI9913057.1"/>
    </source>
</evidence>
<gene>
    <name evidence="4" type="ORF">HINF_LOCUS43230</name>
    <name evidence="3" type="ORF">HINF_LOCUS44388</name>
    <name evidence="2" type="ORF">HINF_LOCUS702</name>
    <name evidence="5" type="ORF">HINF_LOCUS72565</name>
</gene>